<gene>
    <name evidence="4" type="ORF">NCTC12112_00704</name>
</gene>
<evidence type="ECO:0000256" key="1">
    <source>
        <dbReference type="ARBA" id="ARBA00022630"/>
    </source>
</evidence>
<evidence type="ECO:0000313" key="5">
    <source>
        <dbReference type="Proteomes" id="UP000249008"/>
    </source>
</evidence>
<dbReference type="GO" id="GO:0016491">
    <property type="term" value="F:oxidoreductase activity"/>
    <property type="evidence" value="ECO:0007669"/>
    <property type="project" value="InterPro"/>
</dbReference>
<dbReference type="Pfam" id="PF03358">
    <property type="entry name" value="FMN_red"/>
    <property type="match status" value="1"/>
</dbReference>
<accession>A0AAX1TQL9</accession>
<dbReference type="InterPro" id="IPR005025">
    <property type="entry name" value="FMN_Rdtase-like_dom"/>
</dbReference>
<dbReference type="PANTHER" id="PTHR43278">
    <property type="entry name" value="NAD(P)H-DEPENDENT FMN-CONTAINING OXIDOREDUCTASE YWQN-RELATED"/>
    <property type="match status" value="1"/>
</dbReference>
<organism evidence="4 5">
    <name type="scientific">Fusobacterium ulcerans</name>
    <dbReference type="NCBI Taxonomy" id="861"/>
    <lineage>
        <taxon>Bacteria</taxon>
        <taxon>Fusobacteriati</taxon>
        <taxon>Fusobacteriota</taxon>
        <taxon>Fusobacteriia</taxon>
        <taxon>Fusobacteriales</taxon>
        <taxon>Fusobacteriaceae</taxon>
        <taxon>Fusobacterium</taxon>
    </lineage>
</organism>
<name>A0AAX1TQL9_9FUSO</name>
<dbReference type="Proteomes" id="UP000249008">
    <property type="component" value="Chromosome 1"/>
</dbReference>
<dbReference type="EMBL" id="LS483487">
    <property type="protein sequence ID" value="SQJ00402.1"/>
    <property type="molecule type" value="Genomic_DNA"/>
</dbReference>
<protein>
    <submittedName>
        <fullName evidence="4">Cd1</fullName>
    </submittedName>
</protein>
<proteinExistence type="predicted"/>
<dbReference type="InterPro" id="IPR051796">
    <property type="entry name" value="ISF_SsuE-like"/>
</dbReference>
<dbReference type="KEGG" id="ful:C4N20_10740"/>
<evidence type="ECO:0000256" key="2">
    <source>
        <dbReference type="ARBA" id="ARBA00022643"/>
    </source>
</evidence>
<feature type="domain" description="NADPH-dependent FMN reductase-like" evidence="3">
    <location>
        <begin position="1"/>
        <end position="138"/>
    </location>
</feature>
<sequence length="311" mass="34927">MKILGISAGTRNGNNDSMCKEALMGAKEMGAEIEFIRLLDLDIKYCTGCIACVKSLMSGKGGQCVLKDDFEWLRDKMMEANGIIFSVPIFEKGAAAIFRSLTDRFGPRMDRGNNLAATEIAKQTNGRAPDQRVFKEKVISYIGLGGSDWTTRIQCDFEMLSLIPMWKTINNEVFSWSKNVIMEDEKVAKIHQIGINLAKAAADIENAQYLGDEGMCPHCHCRNFYLNDDSTKAVCCLCGIVGEVKIKDGKVKFEFPQEQLEHAHNTMPGKFIHMNDIKNNEGALIETKKTEAYRERLNKYKEFIQPSSPKI</sequence>
<reference evidence="4 5" key="1">
    <citation type="submission" date="2018-06" db="EMBL/GenBank/DDBJ databases">
        <authorList>
            <consortium name="Pathogen Informatics"/>
            <person name="Doyle S."/>
        </authorList>
    </citation>
    <scope>NUCLEOTIDE SEQUENCE [LARGE SCALE GENOMIC DNA]</scope>
    <source>
        <strain evidence="4 5">NCTC12112</strain>
    </source>
</reference>
<dbReference type="GeneID" id="78455291"/>
<evidence type="ECO:0000313" key="4">
    <source>
        <dbReference type="EMBL" id="SQJ00402.1"/>
    </source>
</evidence>
<dbReference type="InterPro" id="IPR029039">
    <property type="entry name" value="Flavoprotein-like_sf"/>
</dbReference>
<keyword evidence="2" id="KW-0288">FMN</keyword>
<keyword evidence="1" id="KW-0285">Flavoprotein</keyword>
<dbReference type="PANTHER" id="PTHR43278:SF4">
    <property type="entry name" value="NAD(P)H-DEPENDENT FMN-CONTAINING OXIDOREDUCTASE YWQN-RELATED"/>
    <property type="match status" value="1"/>
</dbReference>
<dbReference type="Gene3D" id="3.40.50.360">
    <property type="match status" value="1"/>
</dbReference>
<dbReference type="SUPFAM" id="SSF52218">
    <property type="entry name" value="Flavoproteins"/>
    <property type="match status" value="1"/>
</dbReference>
<dbReference type="AlphaFoldDB" id="A0AAX1TQL9"/>
<dbReference type="RefSeq" id="WP_005976209.1">
    <property type="nucleotide sequence ID" value="NZ_CABKNW010000001.1"/>
</dbReference>
<evidence type="ECO:0000259" key="3">
    <source>
        <dbReference type="Pfam" id="PF03358"/>
    </source>
</evidence>